<name>A0A8H5LMF1_9AGAR</name>
<protein>
    <submittedName>
        <fullName evidence="2">Uncharacterized protein</fullName>
    </submittedName>
</protein>
<feature type="compositionally biased region" description="Polar residues" evidence="1">
    <location>
        <begin position="182"/>
        <end position="197"/>
    </location>
</feature>
<feature type="compositionally biased region" description="Basic and acidic residues" evidence="1">
    <location>
        <begin position="19"/>
        <end position="30"/>
    </location>
</feature>
<feature type="compositionally biased region" description="Polar residues" evidence="1">
    <location>
        <begin position="1"/>
        <end position="18"/>
    </location>
</feature>
<evidence type="ECO:0000256" key="1">
    <source>
        <dbReference type="SAM" id="MobiDB-lite"/>
    </source>
</evidence>
<feature type="region of interest" description="Disordered" evidence="1">
    <location>
        <begin position="1"/>
        <end position="52"/>
    </location>
</feature>
<keyword evidence="3" id="KW-1185">Reference proteome</keyword>
<proteinExistence type="predicted"/>
<evidence type="ECO:0000313" key="2">
    <source>
        <dbReference type="EMBL" id="KAF5362945.1"/>
    </source>
</evidence>
<comment type="caution">
    <text evidence="2">The sequence shown here is derived from an EMBL/GenBank/DDBJ whole genome shotgun (WGS) entry which is preliminary data.</text>
</comment>
<dbReference type="Proteomes" id="UP000559256">
    <property type="component" value="Unassembled WGS sequence"/>
</dbReference>
<dbReference type="AlphaFoldDB" id="A0A8H5LMF1"/>
<gene>
    <name evidence="2" type="ORF">D9758_007073</name>
</gene>
<organism evidence="2 3">
    <name type="scientific">Tetrapyrgos nigripes</name>
    <dbReference type="NCBI Taxonomy" id="182062"/>
    <lineage>
        <taxon>Eukaryota</taxon>
        <taxon>Fungi</taxon>
        <taxon>Dikarya</taxon>
        <taxon>Basidiomycota</taxon>
        <taxon>Agaricomycotina</taxon>
        <taxon>Agaricomycetes</taxon>
        <taxon>Agaricomycetidae</taxon>
        <taxon>Agaricales</taxon>
        <taxon>Marasmiineae</taxon>
        <taxon>Marasmiaceae</taxon>
        <taxon>Tetrapyrgos</taxon>
    </lineage>
</organism>
<sequence>MSAQFQYNYNAMQTSNPRRQQDREMSHQDRTQSPVEQPRDPPAYNTFGNINNNHDRSDIQVVYNTIHGSQHVSTSHNNSTTTDSYQTKNVTSVFSNNIGSNHWDSNNCVEGNVDSFNGTTVQQVMSAFGSDARPFPNHVPTNFTSGSYYSHNRNSNLASSGNTILNNRDSFNATARERFPVGSTNTYQNFGNQANGTESHRYNRNRHQSTTSHNSRLLNAQQKGGSTVWSYNVDSNHFDSDNRIEGNVRAFNGVSIDQNPISAITGARARNNPFAQSVPFNLNAAGGITAYSHNENSNQTNSRNTISNNTDSFNTAGAVNPLEGLNLQQLEQVVAACRSLGYNDEELQDLRLEHWHHEVLKLCLGDGGRSADQSPHDSLHQLMQKVRRHRSKSHVIPNRTKLVAPFDATYQELLH</sequence>
<accession>A0A8H5LMF1</accession>
<dbReference type="EMBL" id="JAACJM010000036">
    <property type="protein sequence ID" value="KAF5362945.1"/>
    <property type="molecule type" value="Genomic_DNA"/>
</dbReference>
<feature type="region of interest" description="Disordered" evidence="1">
    <location>
        <begin position="182"/>
        <end position="214"/>
    </location>
</feature>
<evidence type="ECO:0000313" key="3">
    <source>
        <dbReference type="Proteomes" id="UP000559256"/>
    </source>
</evidence>
<reference evidence="2 3" key="1">
    <citation type="journal article" date="2020" name="ISME J.">
        <title>Uncovering the hidden diversity of litter-decomposition mechanisms in mushroom-forming fungi.</title>
        <authorList>
            <person name="Floudas D."/>
            <person name="Bentzer J."/>
            <person name="Ahren D."/>
            <person name="Johansson T."/>
            <person name="Persson P."/>
            <person name="Tunlid A."/>
        </authorList>
    </citation>
    <scope>NUCLEOTIDE SEQUENCE [LARGE SCALE GENOMIC DNA]</scope>
    <source>
        <strain evidence="2 3">CBS 291.85</strain>
    </source>
</reference>